<dbReference type="PROSITE" id="PS00107">
    <property type="entry name" value="PROTEIN_KINASE_ATP"/>
    <property type="match status" value="1"/>
</dbReference>
<keyword evidence="3 5" id="KW-0802">TPR repeat</keyword>
<evidence type="ECO:0000256" key="3">
    <source>
        <dbReference type="ARBA" id="ARBA00022803"/>
    </source>
</evidence>
<evidence type="ECO:0000313" key="9">
    <source>
        <dbReference type="Proteomes" id="UP000664417"/>
    </source>
</evidence>
<keyword evidence="9" id="KW-1185">Reference proteome</keyword>
<proteinExistence type="predicted"/>
<organism evidence="8 9">
    <name type="scientific">Acanthopleuribacter pedis</name>
    <dbReference type="NCBI Taxonomy" id="442870"/>
    <lineage>
        <taxon>Bacteria</taxon>
        <taxon>Pseudomonadati</taxon>
        <taxon>Acidobacteriota</taxon>
        <taxon>Holophagae</taxon>
        <taxon>Acanthopleuribacterales</taxon>
        <taxon>Acanthopleuribacteraceae</taxon>
        <taxon>Acanthopleuribacter</taxon>
    </lineage>
</organism>
<dbReference type="PANTHER" id="PTHR45641">
    <property type="entry name" value="TETRATRICOPEPTIDE REPEAT PROTEIN (AFU_ORTHOLOGUE AFUA_6G03870)"/>
    <property type="match status" value="1"/>
</dbReference>
<evidence type="ECO:0000256" key="5">
    <source>
        <dbReference type="PROSITE-ProRule" id="PRU00339"/>
    </source>
</evidence>
<name>A0A8J7QAK8_9BACT</name>
<keyword evidence="2 6" id="KW-0547">Nucleotide-binding</keyword>
<dbReference type="Gene3D" id="1.25.40.10">
    <property type="entry name" value="Tetratricopeptide repeat domain"/>
    <property type="match status" value="6"/>
</dbReference>
<dbReference type="SMART" id="SM00220">
    <property type="entry name" value="S_TKc"/>
    <property type="match status" value="1"/>
</dbReference>
<evidence type="ECO:0000256" key="4">
    <source>
        <dbReference type="ARBA" id="ARBA00022840"/>
    </source>
</evidence>
<dbReference type="InterPro" id="IPR019734">
    <property type="entry name" value="TPR_rpt"/>
</dbReference>
<dbReference type="PANTHER" id="PTHR45641:SF19">
    <property type="entry name" value="NEPHROCYSTIN-3"/>
    <property type="match status" value="1"/>
</dbReference>
<dbReference type="PROSITE" id="PS00108">
    <property type="entry name" value="PROTEIN_KINASE_ST"/>
    <property type="match status" value="1"/>
</dbReference>
<dbReference type="Proteomes" id="UP000664417">
    <property type="component" value="Unassembled WGS sequence"/>
</dbReference>
<dbReference type="SMART" id="SM00028">
    <property type="entry name" value="TPR"/>
    <property type="match status" value="13"/>
</dbReference>
<reference evidence="8" key="1">
    <citation type="submission" date="2021-03" db="EMBL/GenBank/DDBJ databases">
        <authorList>
            <person name="Wang G."/>
        </authorList>
    </citation>
    <scope>NUCLEOTIDE SEQUENCE</scope>
    <source>
        <strain evidence="8">KCTC 12899</strain>
    </source>
</reference>
<feature type="domain" description="Protein kinase" evidence="7">
    <location>
        <begin position="125"/>
        <end position="421"/>
    </location>
</feature>
<accession>A0A8J7QAK8</accession>
<dbReference type="InterPro" id="IPR008271">
    <property type="entry name" value="Ser/Thr_kinase_AS"/>
</dbReference>
<dbReference type="GO" id="GO:0042802">
    <property type="term" value="F:identical protein binding"/>
    <property type="evidence" value="ECO:0007669"/>
    <property type="project" value="InterPro"/>
</dbReference>
<dbReference type="PROSITE" id="PS50011">
    <property type="entry name" value="PROTEIN_KINASE_DOM"/>
    <property type="match status" value="1"/>
</dbReference>
<dbReference type="GO" id="GO:0005524">
    <property type="term" value="F:ATP binding"/>
    <property type="evidence" value="ECO:0007669"/>
    <property type="project" value="UniProtKB-UniRule"/>
</dbReference>
<dbReference type="InterPro" id="IPR011009">
    <property type="entry name" value="Kinase-like_dom_sf"/>
</dbReference>
<dbReference type="InterPro" id="IPR000719">
    <property type="entry name" value="Prot_kinase_dom"/>
</dbReference>
<dbReference type="EMBL" id="JAFREP010000018">
    <property type="protein sequence ID" value="MBO1320700.1"/>
    <property type="molecule type" value="Genomic_DNA"/>
</dbReference>
<evidence type="ECO:0000256" key="6">
    <source>
        <dbReference type="PROSITE-ProRule" id="PRU10141"/>
    </source>
</evidence>
<dbReference type="RefSeq" id="WP_207860653.1">
    <property type="nucleotide sequence ID" value="NZ_JAFREP010000018.1"/>
</dbReference>
<gene>
    <name evidence="8" type="ORF">J3U88_19635</name>
</gene>
<evidence type="ECO:0000259" key="7">
    <source>
        <dbReference type="PROSITE" id="PS50011"/>
    </source>
</evidence>
<feature type="repeat" description="TPR" evidence="5">
    <location>
        <begin position="1013"/>
        <end position="1046"/>
    </location>
</feature>
<dbReference type="GO" id="GO:0004672">
    <property type="term" value="F:protein kinase activity"/>
    <property type="evidence" value="ECO:0007669"/>
    <property type="project" value="InterPro"/>
</dbReference>
<dbReference type="InterPro" id="IPR017441">
    <property type="entry name" value="Protein_kinase_ATP_BS"/>
</dbReference>
<feature type="binding site" evidence="6">
    <location>
        <position position="155"/>
    </location>
    <ligand>
        <name>ATP</name>
        <dbReference type="ChEBI" id="CHEBI:30616"/>
    </ligand>
</feature>
<dbReference type="CDD" id="cd14014">
    <property type="entry name" value="STKc_PknB_like"/>
    <property type="match status" value="1"/>
</dbReference>
<dbReference type="PROSITE" id="PS50005">
    <property type="entry name" value="TPR"/>
    <property type="match status" value="2"/>
</dbReference>
<keyword evidence="1" id="KW-0677">Repeat</keyword>
<dbReference type="InterPro" id="IPR011990">
    <property type="entry name" value="TPR-like_helical_dom_sf"/>
</dbReference>
<dbReference type="InterPro" id="IPR011717">
    <property type="entry name" value="TPR-4"/>
</dbReference>
<dbReference type="Pfam" id="PF00069">
    <property type="entry name" value="Pkinase"/>
    <property type="match status" value="1"/>
</dbReference>
<keyword evidence="4 6" id="KW-0067">ATP-binding</keyword>
<dbReference type="Pfam" id="PF13424">
    <property type="entry name" value="TPR_12"/>
    <property type="match status" value="5"/>
</dbReference>
<comment type="caution">
    <text evidence="8">The sequence shown here is derived from an EMBL/GenBank/DDBJ whole genome shotgun (WGS) entry which is preliminary data.</text>
</comment>
<evidence type="ECO:0000256" key="2">
    <source>
        <dbReference type="ARBA" id="ARBA00022741"/>
    </source>
</evidence>
<dbReference type="Pfam" id="PF07721">
    <property type="entry name" value="TPR_4"/>
    <property type="match status" value="1"/>
</dbReference>
<feature type="repeat" description="TPR" evidence="5">
    <location>
        <begin position="845"/>
        <end position="878"/>
    </location>
</feature>
<dbReference type="SUPFAM" id="SSF56112">
    <property type="entry name" value="Protein kinase-like (PK-like)"/>
    <property type="match status" value="1"/>
</dbReference>
<evidence type="ECO:0000256" key="1">
    <source>
        <dbReference type="ARBA" id="ARBA00022737"/>
    </source>
</evidence>
<dbReference type="SUPFAM" id="SSF48452">
    <property type="entry name" value="TPR-like"/>
    <property type="match status" value="5"/>
</dbReference>
<sequence>MTGPTHDDLPGWPDFLALFDAWRRRTGPAADAAGFLRWVVVETAAENPDPLLADALTRFAAIAPETEGAPPCQDRFLLWLARCCAASDRFARAQDTAGGPAPADAAQPVFYDEQDGPLPAEIGPFTVKALIGRGGMGVIYLGEREGETRQIAAVKVLQRVGGPHVAAFKKEMRLLASLQHPNIAFFLDHGTTADGRPWLALEYIDGRPLDQWCAEEKPSLDERLTVFLKICDAVGFAHNNLIIHRDLKPNNILIQHNGEPKLLDFGIASLLDPDTEVQQTMTLYQQWACTPDYASPEQLRRERLTAATDVYSLGVLLYELLTGDKPYQVDARTPLQMLECHTAPTMNKPSRHVLKRRLPNAVASSRLRGDLDVICMKALAGDRKLRYPAVTTFAGDLRRYQRGLPIHARPASSAYRLVKFLQRNRVQVVWGTLLVLVLLGATFQAHHQSRRIAAERDQTALQRDRAEQVRDFLVSMFHQVDPRTSGKHSEAISALDILEGGQHEMSASLQTDPETHASLLLTLGEVYRGLGRYDRSRLLLAEALDLPDLAGLQRLELELAMVETMAAQGRFPAAQERLKDKVEPLRVGAPQAVLARLEHTRGRVAVGLGRYQEAKEAFARATQHLEDPRGQTALDLMRDQAALLAALDQFEPSLAALQALLETETARFGEEHPRLLPTVAAIGETYMELAAYEAAEAHFVRAEKLVERHYGREHPYFVDNLLRFSKLEGAKGRHAESKPFLTEALALGNRLLGEDHPVVISVIHQLSSVYLAMGRLEVAEDLLRQGYLDLVNRHGEKFLGLSDTLVQWADILKFRGEYGLAEERLRQALALQRTRDSPEAVLDKAHVLERLARLQQEQGDYAEAEAHFRQVLVLRRNRLGSEHPKVANSLNDLGFLLTEKGALDEAETKLQEALAINSRVFGEEHPEVARTLANLSLVRLDHGDPTQAENHLRRALAIYLKRYDELNLAVANTLDQLASVLKEQERYDEAEHAGRRSVDLKIRLLGEDHPYVANSLNNLAAVLSQKGDLDGAVAHYERAVAIQKAALGGTSLDYSIMLNNVAVLLYRNRDYQAAVSKYAEVLRIQDGIFPEGNSNTASSCRNLGLVHRALGDTVTAELYLRRAAELRARLLGPESYGYSAVLVSLAETLAMRGDLAEAERLFCRALDIRLELRGPDHPSVGVVWYGLARLAALDWDLDRAEALVARSRAIFLARYEPGDGRVLETYELAAEIHAGRGDVAAVQREIETALAAADVAPFDRASLLLTAARLGGRRADPAETERALREAEALFFPFQNPLPLARVLALRARDAMERGAWDEAEDGLRWVLALRASAYGEAHPLMVGTRLDLVAALTARGRLDSARALLQEVRGGAAEQLPTAHPYHLLMDATAGRLLVAEGQSARGSRMVAGAHATLAARLGADHALTRRVARQLDAIR</sequence>
<protein>
    <submittedName>
        <fullName evidence="8">Tetratricopeptide repeat protein</fullName>
    </submittedName>
</protein>
<dbReference type="Gene3D" id="1.10.510.10">
    <property type="entry name" value="Transferase(Phosphotransferase) domain 1"/>
    <property type="match status" value="1"/>
</dbReference>
<evidence type="ECO:0000313" key="8">
    <source>
        <dbReference type="EMBL" id="MBO1320700.1"/>
    </source>
</evidence>